<evidence type="ECO:0000313" key="3">
    <source>
        <dbReference type="Proteomes" id="UP001226389"/>
    </source>
</evidence>
<dbReference type="PANTHER" id="PTHR39639">
    <property type="entry name" value="CHROMOSOME 16, WHOLE GENOME SHOTGUN SEQUENCE"/>
    <property type="match status" value="1"/>
</dbReference>
<dbReference type="Proteomes" id="UP001226389">
    <property type="component" value="Unassembled WGS sequence"/>
</dbReference>
<keyword evidence="3" id="KW-1185">Reference proteome</keyword>
<dbReference type="PANTHER" id="PTHR39639:SF1">
    <property type="entry name" value="DUF262 DOMAIN-CONTAINING PROTEIN"/>
    <property type="match status" value="1"/>
</dbReference>
<reference evidence="2 3" key="1">
    <citation type="submission" date="2023-07" db="EMBL/GenBank/DDBJ databases">
        <title>Sorghum-associated microbial communities from plants grown in Nebraska, USA.</title>
        <authorList>
            <person name="Schachtman D."/>
        </authorList>
    </citation>
    <scope>NUCLEOTIDE SEQUENCE [LARGE SCALE GENOMIC DNA]</scope>
    <source>
        <strain evidence="2 3">DS994</strain>
    </source>
</reference>
<dbReference type="InterPro" id="IPR004919">
    <property type="entry name" value="GmrSD_N"/>
</dbReference>
<comment type="caution">
    <text evidence="2">The sequence shown here is derived from an EMBL/GenBank/DDBJ whole genome shotgun (WGS) entry which is preliminary data.</text>
</comment>
<evidence type="ECO:0000313" key="2">
    <source>
        <dbReference type="EMBL" id="MDQ0117939.1"/>
    </source>
</evidence>
<sequence length="289" mass="32633">MDRFIESLLLGYPVPGIFLVKQSSDNRMLVLDGQQRLITLQSFYEGLHAGREFRLTNVGDDFQGLTYKTLDEAQRFQLDDSFLQATILQTDGSPQVDEAIYQIFERLNSGGTQLTAHEIRVALYSGPLVDFIEQLNQTDAWRDLFGKASARIRDHELILRTVALYLDADKYSKPLKGFLNGFSKENRTNPPRVQAAGLLFKRACDLILREAGPSAFKNTHTNQLNIAQVEAILVATMRRLETDPEIRELSDKVANIMAHQGFINATTRFTADVDAVAERLRIAHEIMDS</sequence>
<proteinExistence type="predicted"/>
<protein>
    <recommendedName>
        <fullName evidence="1">GmrSD restriction endonucleases N-terminal domain-containing protein</fullName>
    </recommendedName>
</protein>
<name>A0ABT9UI76_9MICC</name>
<organism evidence="2 3">
    <name type="scientific">Pseudarthrobacter defluvii</name>
    <dbReference type="NCBI Taxonomy" id="410837"/>
    <lineage>
        <taxon>Bacteria</taxon>
        <taxon>Bacillati</taxon>
        <taxon>Actinomycetota</taxon>
        <taxon>Actinomycetes</taxon>
        <taxon>Micrococcales</taxon>
        <taxon>Micrococcaceae</taxon>
        <taxon>Pseudarthrobacter</taxon>
    </lineage>
</organism>
<accession>A0ABT9UI76</accession>
<dbReference type="Pfam" id="PF03235">
    <property type="entry name" value="GmrSD_N"/>
    <property type="match status" value="1"/>
</dbReference>
<evidence type="ECO:0000259" key="1">
    <source>
        <dbReference type="Pfam" id="PF03235"/>
    </source>
</evidence>
<gene>
    <name evidence="2" type="ORF">J2T22_001112</name>
</gene>
<dbReference type="EMBL" id="JAUSSY010000003">
    <property type="protein sequence ID" value="MDQ0117939.1"/>
    <property type="molecule type" value="Genomic_DNA"/>
</dbReference>
<feature type="domain" description="GmrSD restriction endonucleases N-terminal" evidence="1">
    <location>
        <begin position="2"/>
        <end position="124"/>
    </location>
</feature>